<dbReference type="InterPro" id="IPR007685">
    <property type="entry name" value="RelA_SpoT"/>
</dbReference>
<evidence type="ECO:0000256" key="1">
    <source>
        <dbReference type="ARBA" id="ARBA00004976"/>
    </source>
</evidence>
<protein>
    <submittedName>
        <fullName evidence="3">GTP pyrophosphokinase family protein</fullName>
    </submittedName>
</protein>
<gene>
    <name evidence="3" type="ORF">HXA33_11875</name>
</gene>
<evidence type="ECO:0000259" key="2">
    <source>
        <dbReference type="SMART" id="SM00954"/>
    </source>
</evidence>
<dbReference type="PANTHER" id="PTHR47837">
    <property type="entry name" value="GTP PYROPHOSPHOKINASE YJBM"/>
    <property type="match status" value="1"/>
</dbReference>
<dbReference type="Gene3D" id="1.10.287.860">
    <property type="entry name" value="Nucleotidyltransferase"/>
    <property type="match status" value="1"/>
</dbReference>
<comment type="caution">
    <text evidence="3">The sequence shown here is derived from an EMBL/GenBank/DDBJ whole genome shotgun (WGS) entry which is preliminary data.</text>
</comment>
<reference evidence="3" key="1">
    <citation type="submission" date="2020-06" db="EMBL/GenBank/DDBJ databases">
        <title>Insight into the genomes of haloalkaliphilic bacilli from Kenyan soda lakes.</title>
        <authorList>
            <person name="Mwirichia R."/>
            <person name="Villamizar G.C."/>
            <person name="Poehlein A."/>
            <person name="Mugweru J."/>
            <person name="Kipnyargis A."/>
            <person name="Kiplimo D."/>
            <person name="Orwa P."/>
            <person name="Daniel R."/>
        </authorList>
    </citation>
    <scope>NUCLEOTIDE SEQUENCE</scope>
    <source>
        <strain evidence="3">B1096_S55</strain>
    </source>
</reference>
<dbReference type="GO" id="GO:0015969">
    <property type="term" value="P:guanosine tetraphosphate metabolic process"/>
    <property type="evidence" value="ECO:0007669"/>
    <property type="project" value="InterPro"/>
</dbReference>
<organism evidence="3 4">
    <name type="scientific">Salipaludibacillus agaradhaerens</name>
    <name type="common">Bacillus agaradhaerens</name>
    <dbReference type="NCBI Taxonomy" id="76935"/>
    <lineage>
        <taxon>Bacteria</taxon>
        <taxon>Bacillati</taxon>
        <taxon>Bacillota</taxon>
        <taxon>Bacilli</taxon>
        <taxon>Bacillales</taxon>
        <taxon>Bacillaceae</taxon>
    </lineage>
</organism>
<dbReference type="Proteomes" id="UP001057753">
    <property type="component" value="Unassembled WGS sequence"/>
</dbReference>
<proteinExistence type="predicted"/>
<dbReference type="CDD" id="cd05399">
    <property type="entry name" value="NT_Rel-Spo_like"/>
    <property type="match status" value="1"/>
</dbReference>
<accession>A0A9Q4B3C4</accession>
<dbReference type="AlphaFoldDB" id="A0A9Q4B3C4"/>
<evidence type="ECO:0000313" key="4">
    <source>
        <dbReference type="Proteomes" id="UP001057753"/>
    </source>
</evidence>
<dbReference type="SUPFAM" id="SSF81301">
    <property type="entry name" value="Nucleotidyltransferase"/>
    <property type="match status" value="1"/>
</dbReference>
<name>A0A9Q4B3C4_SALAG</name>
<keyword evidence="4" id="KW-1185">Reference proteome</keyword>
<dbReference type="RefSeq" id="WP_257821647.1">
    <property type="nucleotide sequence ID" value="NZ_JABXYM010000001.1"/>
</dbReference>
<sequence length="224" mass="26342">MDDKAIVWKNFLLPYKFALDELKTKVNIMVEETKYMREESLIEHVKTRLKTPKSMIDKLHRKGLRPTVNNAKNNLFDVAGMRIVTPFKSDVYHLYSLITKRTDLTIIEVKDYIRFPKSNGYQSLHLIVQVPITLSHGIENVYVEVQIRTLAMDFWASLEHKIYYKYNEKIPKHLEKGLKEAADTVKEMDDKMKVIYDQVKHLDEDHDKKVIPMYFHDDGGGANR</sequence>
<dbReference type="SMART" id="SM00954">
    <property type="entry name" value="RelA_SpoT"/>
    <property type="match status" value="1"/>
</dbReference>
<dbReference type="Pfam" id="PF04607">
    <property type="entry name" value="RelA_SpoT"/>
    <property type="match status" value="1"/>
</dbReference>
<dbReference type="InterPro" id="IPR052366">
    <property type="entry name" value="GTP_Pyrophosphokinase"/>
</dbReference>
<evidence type="ECO:0000313" key="3">
    <source>
        <dbReference type="EMBL" id="MCR6097242.1"/>
    </source>
</evidence>
<dbReference type="PANTHER" id="PTHR47837:SF2">
    <property type="entry name" value="GTP PYROPHOSPHOKINASE YWAC"/>
    <property type="match status" value="1"/>
</dbReference>
<dbReference type="Gene3D" id="3.30.460.10">
    <property type="entry name" value="Beta Polymerase, domain 2"/>
    <property type="match status" value="1"/>
</dbReference>
<feature type="domain" description="RelA/SpoT" evidence="2">
    <location>
        <begin position="47"/>
        <end position="170"/>
    </location>
</feature>
<comment type="pathway">
    <text evidence="1">Purine metabolism; ppGpp biosynthesis; ppGpp from GTP: step 1/2.</text>
</comment>
<dbReference type="InterPro" id="IPR043519">
    <property type="entry name" value="NT_sf"/>
</dbReference>
<dbReference type="EMBL" id="JABXYM010000001">
    <property type="protein sequence ID" value="MCR6097242.1"/>
    <property type="molecule type" value="Genomic_DNA"/>
</dbReference>